<organism evidence="1 2">
    <name type="scientific">Methylopila turkensis</name>
    <dbReference type="NCBI Taxonomy" id="1437816"/>
    <lineage>
        <taxon>Bacteria</taxon>
        <taxon>Pseudomonadati</taxon>
        <taxon>Pseudomonadota</taxon>
        <taxon>Alphaproteobacteria</taxon>
        <taxon>Hyphomicrobiales</taxon>
        <taxon>Methylopilaceae</taxon>
        <taxon>Methylopila</taxon>
    </lineage>
</organism>
<accession>A0A9W6JRA7</accession>
<dbReference type="InterPro" id="IPR043129">
    <property type="entry name" value="ATPase_NBD"/>
</dbReference>
<dbReference type="RefSeq" id="WP_271200640.1">
    <property type="nucleotide sequence ID" value="NZ_BSFL01000002.1"/>
</dbReference>
<dbReference type="InterPro" id="IPR007813">
    <property type="entry name" value="PilN"/>
</dbReference>
<sequence>MLGAGAVALAGVFRNLADDLAALAAPLFARAGGRRRRVAVAEGDALALYEIAPDGAPRKLTPPVVGANGALTLPPGAALRRELSFPAATKPYLDAVLDARLDRLTPWAPERVVYAYRQEDAADGALKVEVFAAARETVELWSARAEAAGFTPTAIGPGGGDPGAPLALDLWRGRRDPARARARRAVAFAAAASALVLLPLAGWSFVALGAGEARVADLEARAAAARAALLRLAGGGSREASLIAEKRPETAAVTFVDRLASALPDGAALRELELDGARVRLAGDAEAAPELIGLLEATGALRGAHFAAPVQRRPDGRDGFEIAAERMPAAPPAAGGTP</sequence>
<reference evidence="1" key="2">
    <citation type="submission" date="2023-01" db="EMBL/GenBank/DDBJ databases">
        <authorList>
            <person name="Sun Q."/>
            <person name="Evtushenko L."/>
        </authorList>
    </citation>
    <scope>NUCLEOTIDE SEQUENCE</scope>
    <source>
        <strain evidence="1">VKM B-2748</strain>
    </source>
</reference>
<evidence type="ECO:0008006" key="3">
    <source>
        <dbReference type="Google" id="ProtNLM"/>
    </source>
</evidence>
<dbReference type="Proteomes" id="UP001143309">
    <property type="component" value="Unassembled WGS sequence"/>
</dbReference>
<protein>
    <recommendedName>
        <fullName evidence="3">Fimbrial assembly family protein</fullName>
    </recommendedName>
</protein>
<dbReference type="EMBL" id="BSFL01000002">
    <property type="protein sequence ID" value="GLK80168.1"/>
    <property type="molecule type" value="Genomic_DNA"/>
</dbReference>
<comment type="caution">
    <text evidence="1">The sequence shown here is derived from an EMBL/GenBank/DDBJ whole genome shotgun (WGS) entry which is preliminary data.</text>
</comment>
<dbReference type="Gene3D" id="3.30.420.380">
    <property type="match status" value="1"/>
</dbReference>
<dbReference type="AlphaFoldDB" id="A0A9W6JRA7"/>
<evidence type="ECO:0000313" key="1">
    <source>
        <dbReference type="EMBL" id="GLK80168.1"/>
    </source>
</evidence>
<proteinExistence type="predicted"/>
<gene>
    <name evidence="1" type="ORF">GCM10008174_19090</name>
</gene>
<dbReference type="Pfam" id="PF05137">
    <property type="entry name" value="PilN"/>
    <property type="match status" value="1"/>
</dbReference>
<keyword evidence="2" id="KW-1185">Reference proteome</keyword>
<reference evidence="1" key="1">
    <citation type="journal article" date="2014" name="Int. J. Syst. Evol. Microbiol.">
        <title>Complete genome sequence of Corynebacterium casei LMG S-19264T (=DSM 44701T), isolated from a smear-ripened cheese.</title>
        <authorList>
            <consortium name="US DOE Joint Genome Institute (JGI-PGF)"/>
            <person name="Walter F."/>
            <person name="Albersmeier A."/>
            <person name="Kalinowski J."/>
            <person name="Ruckert C."/>
        </authorList>
    </citation>
    <scope>NUCLEOTIDE SEQUENCE</scope>
    <source>
        <strain evidence="1">VKM B-2748</strain>
    </source>
</reference>
<name>A0A9W6JRA7_9HYPH</name>
<dbReference type="SUPFAM" id="SSF53067">
    <property type="entry name" value="Actin-like ATPase domain"/>
    <property type="match status" value="1"/>
</dbReference>
<evidence type="ECO:0000313" key="2">
    <source>
        <dbReference type="Proteomes" id="UP001143309"/>
    </source>
</evidence>